<dbReference type="OrthoDB" id="2195431at2759"/>
<dbReference type="InterPro" id="IPR053016">
    <property type="entry name" value="CTF18-RFC_complex"/>
</dbReference>
<dbReference type="GO" id="GO:0005634">
    <property type="term" value="C:nucleus"/>
    <property type="evidence" value="ECO:0007669"/>
    <property type="project" value="UniProtKB-SubCell"/>
</dbReference>
<feature type="compositionally biased region" description="Polar residues" evidence="4">
    <location>
        <begin position="121"/>
        <end position="148"/>
    </location>
</feature>
<proteinExistence type="inferred from homology"/>
<evidence type="ECO:0000256" key="4">
    <source>
        <dbReference type="SAM" id="MobiDB-lite"/>
    </source>
</evidence>
<evidence type="ECO:0000259" key="5">
    <source>
        <dbReference type="SMART" id="SM00382"/>
    </source>
</evidence>
<dbReference type="AlphaFoldDB" id="A0A9W9ZYQ7"/>
<dbReference type="GO" id="GO:0016887">
    <property type="term" value="F:ATP hydrolysis activity"/>
    <property type="evidence" value="ECO:0007669"/>
    <property type="project" value="InterPro"/>
</dbReference>
<dbReference type="InterPro" id="IPR003959">
    <property type="entry name" value="ATPase_AAA_core"/>
</dbReference>
<evidence type="ECO:0000256" key="2">
    <source>
        <dbReference type="ARBA" id="ARBA00023242"/>
    </source>
</evidence>
<keyword evidence="2" id="KW-0539">Nucleus</keyword>
<dbReference type="Proteomes" id="UP001163046">
    <property type="component" value="Unassembled WGS sequence"/>
</dbReference>
<dbReference type="SMART" id="SM00382">
    <property type="entry name" value="AAA"/>
    <property type="match status" value="1"/>
</dbReference>
<evidence type="ECO:0000313" key="7">
    <source>
        <dbReference type="Proteomes" id="UP001163046"/>
    </source>
</evidence>
<feature type="region of interest" description="Disordered" evidence="4">
    <location>
        <begin position="80"/>
        <end position="169"/>
    </location>
</feature>
<dbReference type="PANTHER" id="PTHR46765">
    <property type="entry name" value="P-LOOP CONTAINING NUCLEOSIDE TRIPHOSPHATE HYDROLASES SUPERFAMILY PROTEIN"/>
    <property type="match status" value="1"/>
</dbReference>
<evidence type="ECO:0000256" key="1">
    <source>
        <dbReference type="ARBA" id="ARBA00004123"/>
    </source>
</evidence>
<feature type="region of interest" description="Disordered" evidence="4">
    <location>
        <begin position="190"/>
        <end position="214"/>
    </location>
</feature>
<dbReference type="SUPFAM" id="SSF52540">
    <property type="entry name" value="P-loop containing nucleoside triphosphate hydrolases"/>
    <property type="match status" value="1"/>
</dbReference>
<feature type="domain" description="AAA+ ATPase" evidence="5">
    <location>
        <begin position="391"/>
        <end position="553"/>
    </location>
</feature>
<dbReference type="GO" id="GO:0005524">
    <property type="term" value="F:ATP binding"/>
    <property type="evidence" value="ECO:0007669"/>
    <property type="project" value="InterPro"/>
</dbReference>
<protein>
    <recommendedName>
        <fullName evidence="5">AAA+ ATPase domain-containing protein</fullName>
    </recommendedName>
</protein>
<comment type="similarity">
    <text evidence="3">Belongs to the activator 1 small subunits family. CTF18 subfamily.</text>
</comment>
<dbReference type="Gene3D" id="1.10.8.60">
    <property type="match status" value="1"/>
</dbReference>
<evidence type="ECO:0000256" key="3">
    <source>
        <dbReference type="ARBA" id="ARBA00043975"/>
    </source>
</evidence>
<dbReference type="EMBL" id="MU825419">
    <property type="protein sequence ID" value="KAJ7390212.1"/>
    <property type="molecule type" value="Genomic_DNA"/>
</dbReference>
<dbReference type="Gene3D" id="3.40.50.300">
    <property type="entry name" value="P-loop containing nucleotide triphosphate hydrolases"/>
    <property type="match status" value="1"/>
</dbReference>
<organism evidence="6 7">
    <name type="scientific">Desmophyllum pertusum</name>
    <dbReference type="NCBI Taxonomy" id="174260"/>
    <lineage>
        <taxon>Eukaryota</taxon>
        <taxon>Metazoa</taxon>
        <taxon>Cnidaria</taxon>
        <taxon>Anthozoa</taxon>
        <taxon>Hexacorallia</taxon>
        <taxon>Scleractinia</taxon>
        <taxon>Caryophylliina</taxon>
        <taxon>Caryophylliidae</taxon>
        <taxon>Desmophyllum</taxon>
    </lineage>
</organism>
<comment type="subcellular location">
    <subcellularLocation>
        <location evidence="1">Nucleus</location>
    </subcellularLocation>
</comment>
<accession>A0A9W9ZYQ7</accession>
<dbReference type="Pfam" id="PF00004">
    <property type="entry name" value="AAA"/>
    <property type="match status" value="1"/>
</dbReference>
<sequence>MEDWDIPDEDDFESRYADELELLDDFDGEDFAPPSKKSLNFHDDKKLFTNGVTVNNVCTNKATEQTKSKKRDCDEMFLPLSDDEDEDARGQDEVTSVAPAPCKKKARLSPGKNGAVDDTSHQIPNLGNMQSPLRQLQPSPVQSHNMPSSDRRQNEVTSARPERRKVFRRAPVSCDSVSITRMDGQRLYLSIKGDRDEESSSTQTKGLRKNLLRRGPGNSLQLLTMPFSVLRENVEEERRRKTIEESERLTTSLHRMLNEDSNMEELELTEAEIDEEDHKLPQYALWVEKYTPRYFTELLSDDAINRTLLKWLKLWDKNVFGRGQDKKFKPNLTRRKIKSLTPQRTSRISRSKESRMKLTGINNNNNKLIVDNYNQDTFSVFQEVDSSGRPIRKVALLCGPPGLGKTTLSHVIARHAGYNVVEMNASDDRSQEVFRNTIEASTTMKSVLGYNEKPNCLVIDEIDGAPAPAINVLLSVIKQKDSDVAPGKKGKKKKKAGPLSRPIICICNDQYAPALRQLRQVAFLVTFPPTIPGRLATRLLEISRQELINTDMTTLTSLCEKTDNDIRSCLNTLQFIHKRHGRVWLEHVQSMEIGQKDSHRSLFSIWQEIFHLPKPKRHRFAASANNENQNSLANNRGLLSMGALEGNSSSSGEQRAMTSLSNRFHTVLHSAMSSGQYEKVAQGLFENYLQVKIKDPSFEVVVSGTEWLEFSDFIEQAVMARQSYILQGYNPFLSVAFHLFYAGQSHSKLSYPSSQYESFLKETKTKNLVNTIKNESSPHIRQNINIRTACLELLPFILEIITPTLRPVNTQLFSAREKRQLAELIDTMIAYNLTYHQERNFEGQYTYVLDPNMEEAVKFPGLPQHRQLTYATKQLISREIELEKMRRAEKALTAHVHVDVSSPVVTARGSKKPEETKPKKPVVVLSLDTRKAKPRETKPALDFFGRPVKVKPKLTEGNTSSQAPQAKPSLIWFRFNEGYSNAVRKNVKVQEFL</sequence>
<dbReference type="PANTHER" id="PTHR46765:SF1">
    <property type="entry name" value="P-LOOP CONTAINING NUCLEOSIDE TRIPHOSPHATE HYDROLASES SUPERFAMILY PROTEIN"/>
    <property type="match status" value="1"/>
</dbReference>
<name>A0A9W9ZYQ7_9CNID</name>
<comment type="caution">
    <text evidence="6">The sequence shown here is derived from an EMBL/GenBank/DDBJ whole genome shotgun (WGS) entry which is preliminary data.</text>
</comment>
<evidence type="ECO:0000313" key="6">
    <source>
        <dbReference type="EMBL" id="KAJ7390212.1"/>
    </source>
</evidence>
<keyword evidence="7" id="KW-1185">Reference proteome</keyword>
<dbReference type="InterPro" id="IPR027417">
    <property type="entry name" value="P-loop_NTPase"/>
</dbReference>
<reference evidence="6" key="1">
    <citation type="submission" date="2023-01" db="EMBL/GenBank/DDBJ databases">
        <title>Genome assembly of the deep-sea coral Lophelia pertusa.</title>
        <authorList>
            <person name="Herrera S."/>
            <person name="Cordes E."/>
        </authorList>
    </citation>
    <scope>NUCLEOTIDE SEQUENCE</scope>
    <source>
        <strain evidence="6">USNM1676648</strain>
        <tissue evidence="6">Polyp</tissue>
    </source>
</reference>
<gene>
    <name evidence="6" type="ORF">OS493_026722</name>
</gene>
<dbReference type="CDD" id="cd00009">
    <property type="entry name" value="AAA"/>
    <property type="match status" value="1"/>
</dbReference>
<dbReference type="InterPro" id="IPR003593">
    <property type="entry name" value="AAA+_ATPase"/>
</dbReference>